<feature type="region of interest" description="Disordered" evidence="1">
    <location>
        <begin position="36"/>
        <end position="64"/>
    </location>
</feature>
<dbReference type="Proteomes" id="UP000317940">
    <property type="component" value="Unassembled WGS sequence"/>
</dbReference>
<gene>
    <name evidence="2" type="ORF">FHX73_19237</name>
</gene>
<evidence type="ECO:0000313" key="2">
    <source>
        <dbReference type="EMBL" id="TWF71607.1"/>
    </source>
</evidence>
<comment type="caution">
    <text evidence="2">The sequence shown here is derived from an EMBL/GenBank/DDBJ whole genome shotgun (WGS) entry which is preliminary data.</text>
</comment>
<organism evidence="2 3">
    <name type="scientific">Kitasatospora viridis</name>
    <dbReference type="NCBI Taxonomy" id="281105"/>
    <lineage>
        <taxon>Bacteria</taxon>
        <taxon>Bacillati</taxon>
        <taxon>Actinomycetota</taxon>
        <taxon>Actinomycetes</taxon>
        <taxon>Kitasatosporales</taxon>
        <taxon>Streptomycetaceae</taxon>
        <taxon>Kitasatospora</taxon>
    </lineage>
</organism>
<feature type="region of interest" description="Disordered" evidence="1">
    <location>
        <begin position="371"/>
        <end position="394"/>
    </location>
</feature>
<evidence type="ECO:0000256" key="1">
    <source>
        <dbReference type="SAM" id="MobiDB-lite"/>
    </source>
</evidence>
<dbReference type="RefSeq" id="WP_281292797.1">
    <property type="nucleotide sequence ID" value="NZ_BAAAMZ010000047.1"/>
</dbReference>
<accession>A0A561S9T6</accession>
<sequence>MLTPEHPAEQAGHYFTELQLVTALVIITWPRSRPHLPGPATAAADQHVTRHHSPDSPQHSNAPPADARACAAFLHAADTIVTSDFLRVALAQLAPTENRTRTGIAPVRHHTWDRAFKIYRGDCSKRFQLAAETLVHTFRRTKPGGHRIPLSQVAYRPEHVPAFIPRQWADPHLGHFTGASQRLLRRTAATYLVRRARGGSLVDAARYLGIRIGPQGAIGFGGVIGRWIRAQDNLHAFEFAVDAIAAELEAAPKIDYERRRRYLADWALPSSDWHRMMSQLQKQPGSRAITDDRKRLAVSAYLWAQVTQGEYYFSPCPPHIAAAPEAHEKWMRDRRATMRKLQRTDQHPHYRRLQPLLDDYAAQLTKAIDTEIPHPTTHQAPETECFSWPVERSR</sequence>
<name>A0A561S9T6_9ACTN</name>
<dbReference type="EMBL" id="VIWT01000009">
    <property type="protein sequence ID" value="TWF71607.1"/>
    <property type="molecule type" value="Genomic_DNA"/>
</dbReference>
<proteinExistence type="predicted"/>
<evidence type="ECO:0000313" key="3">
    <source>
        <dbReference type="Proteomes" id="UP000317940"/>
    </source>
</evidence>
<keyword evidence="3" id="KW-1185">Reference proteome</keyword>
<protein>
    <submittedName>
        <fullName evidence="2">Uncharacterized protein</fullName>
    </submittedName>
</protein>
<reference evidence="2 3" key="1">
    <citation type="submission" date="2019-06" db="EMBL/GenBank/DDBJ databases">
        <title>Sequencing the genomes of 1000 actinobacteria strains.</title>
        <authorList>
            <person name="Klenk H.-P."/>
        </authorList>
    </citation>
    <scope>NUCLEOTIDE SEQUENCE [LARGE SCALE GENOMIC DNA]</scope>
    <source>
        <strain evidence="2 3">DSM 44826</strain>
    </source>
</reference>
<dbReference type="AlphaFoldDB" id="A0A561S9T6"/>